<dbReference type="STRING" id="1869.MB27_22040"/>
<dbReference type="PRINTS" id="PR00111">
    <property type="entry name" value="ABHYDROLASE"/>
</dbReference>
<dbReference type="AlphaFoldDB" id="A0A0A6X5X1"/>
<dbReference type="GO" id="GO:0016020">
    <property type="term" value="C:membrane"/>
    <property type="evidence" value="ECO:0007669"/>
    <property type="project" value="TreeGrafter"/>
</dbReference>
<dbReference type="PANTHER" id="PTHR43798">
    <property type="entry name" value="MONOACYLGLYCEROL LIPASE"/>
    <property type="match status" value="1"/>
</dbReference>
<dbReference type="SUPFAM" id="SSF53474">
    <property type="entry name" value="alpha/beta-Hydrolases"/>
    <property type="match status" value="1"/>
</dbReference>
<dbReference type="Pfam" id="PF00561">
    <property type="entry name" value="Abhydrolase_1"/>
    <property type="match status" value="1"/>
</dbReference>
<proteinExistence type="predicted"/>
<protein>
    <submittedName>
        <fullName evidence="3">Alpha/beta hydrolase</fullName>
    </submittedName>
</protein>
<feature type="domain" description="AB hydrolase-1" evidence="2">
    <location>
        <begin position="22"/>
        <end position="248"/>
    </location>
</feature>
<evidence type="ECO:0000259" key="2">
    <source>
        <dbReference type="Pfam" id="PF00561"/>
    </source>
</evidence>
<gene>
    <name evidence="3" type="ORF">MB27_22040</name>
</gene>
<evidence type="ECO:0000256" key="1">
    <source>
        <dbReference type="ARBA" id="ARBA00022801"/>
    </source>
</evidence>
<evidence type="ECO:0000313" key="3">
    <source>
        <dbReference type="EMBL" id="KHD75512.1"/>
    </source>
</evidence>
<dbReference type="InterPro" id="IPR050266">
    <property type="entry name" value="AB_hydrolase_sf"/>
</dbReference>
<evidence type="ECO:0000313" key="4">
    <source>
        <dbReference type="Proteomes" id="UP000054537"/>
    </source>
</evidence>
<dbReference type="Gene3D" id="3.40.50.1820">
    <property type="entry name" value="alpha/beta hydrolase"/>
    <property type="match status" value="1"/>
</dbReference>
<keyword evidence="4" id="KW-1185">Reference proteome</keyword>
<organism evidence="3 4">
    <name type="scientific">Actinoplanes utahensis</name>
    <dbReference type="NCBI Taxonomy" id="1869"/>
    <lineage>
        <taxon>Bacteria</taxon>
        <taxon>Bacillati</taxon>
        <taxon>Actinomycetota</taxon>
        <taxon>Actinomycetes</taxon>
        <taxon>Micromonosporales</taxon>
        <taxon>Micromonosporaceae</taxon>
        <taxon>Actinoplanes</taxon>
    </lineage>
</organism>
<keyword evidence="1 3" id="KW-0378">Hydrolase</keyword>
<name>A0A0A6X5X1_ACTUT</name>
<accession>A0A0A6X5X1</accession>
<dbReference type="PANTHER" id="PTHR43798:SF31">
    <property type="entry name" value="AB HYDROLASE SUPERFAMILY PROTEIN YCLE"/>
    <property type="match status" value="1"/>
</dbReference>
<dbReference type="InterPro" id="IPR029058">
    <property type="entry name" value="AB_hydrolase_fold"/>
</dbReference>
<sequence length="269" mass="28442">MPAPVLPASSLARIVRGTGPGLLLAHGAGGGIEPNFGPILDALAEHRTVVGPDLPGTGKTPRSGRPLTLDGLADELVATAVEEGVEHFAIAGYSMGAALAVRAATRHPERVTALVLTAGFIRPNPRFRLAVRIWRELLVAGDLDRLAEYLSLVGLSEGALGALSQRDLDTSLAAVAATVPPGTPEHLDLLDRIDVQDDLKHMNVPTLVISTTYDSLVTPELQRHLATAVPGARTAAIATGHLPFVERPDEWLTLHRRFLADTSVSSARF</sequence>
<reference evidence="3 4" key="1">
    <citation type="submission" date="2014-10" db="EMBL/GenBank/DDBJ databases">
        <title>Draft genome sequence of Actinoplanes utahensis NRRL 12052.</title>
        <authorList>
            <person name="Velasco-Bucheli B."/>
            <person name="del Cerro C."/>
            <person name="Hormigo D."/>
            <person name="Garcia J.L."/>
            <person name="Acebal C."/>
            <person name="Arroyo M."/>
            <person name="de la Mata I."/>
        </authorList>
    </citation>
    <scope>NUCLEOTIDE SEQUENCE [LARGE SCALE GENOMIC DNA]</scope>
    <source>
        <strain evidence="3 4">NRRL 12052</strain>
    </source>
</reference>
<dbReference type="eggNOG" id="COG1073">
    <property type="taxonomic scope" value="Bacteria"/>
</dbReference>
<dbReference type="InterPro" id="IPR000073">
    <property type="entry name" value="AB_hydrolase_1"/>
</dbReference>
<comment type="caution">
    <text evidence="3">The sequence shown here is derived from an EMBL/GenBank/DDBJ whole genome shotgun (WGS) entry which is preliminary data.</text>
</comment>
<dbReference type="GO" id="GO:0016787">
    <property type="term" value="F:hydrolase activity"/>
    <property type="evidence" value="ECO:0007669"/>
    <property type="project" value="UniProtKB-KW"/>
</dbReference>
<dbReference type="EMBL" id="JRTT01000026">
    <property type="protein sequence ID" value="KHD75512.1"/>
    <property type="molecule type" value="Genomic_DNA"/>
</dbReference>
<dbReference type="RefSeq" id="WP_043527188.1">
    <property type="nucleotide sequence ID" value="NZ_BAABKU010000027.1"/>
</dbReference>
<dbReference type="Proteomes" id="UP000054537">
    <property type="component" value="Unassembled WGS sequence"/>
</dbReference>
<dbReference type="OrthoDB" id="9796770at2"/>